<dbReference type="RefSeq" id="WP_248950350.1">
    <property type="nucleotide sequence ID" value="NZ_JAKILB010000006.1"/>
</dbReference>
<evidence type="ECO:0000313" key="2">
    <source>
        <dbReference type="EMBL" id="MCL1139175.1"/>
    </source>
</evidence>
<sequence length="122" mass="14158">MHRDYFIGISIVLSTFIICGFSYDFYRTEKLLELKQFQKAELISDALTLNLMKEVSHGLSQGKTEETNCLLRHLIIEEEKRISTEISTYEFDKTKLGILNRSLKAPIAPCSENIRTHFRQSI</sequence>
<protein>
    <submittedName>
        <fullName evidence="2">Uncharacterized protein</fullName>
    </submittedName>
</protein>
<accession>A0A9X2CI28</accession>
<name>A0A9X2CI28_9GAMM</name>
<keyword evidence="1" id="KW-0472">Membrane</keyword>
<gene>
    <name evidence="2" type="ORF">L2740_11555</name>
</gene>
<evidence type="ECO:0000313" key="3">
    <source>
        <dbReference type="Proteomes" id="UP001139293"/>
    </source>
</evidence>
<reference evidence="2" key="1">
    <citation type="submission" date="2022-01" db="EMBL/GenBank/DDBJ databases">
        <title>Whole genome-based taxonomy of the Shewanellaceae.</title>
        <authorList>
            <person name="Martin-Rodriguez A.J."/>
        </authorList>
    </citation>
    <scope>NUCLEOTIDE SEQUENCE</scope>
    <source>
        <strain evidence="2">KCTC 23973</strain>
    </source>
</reference>
<comment type="caution">
    <text evidence="2">The sequence shown here is derived from an EMBL/GenBank/DDBJ whole genome shotgun (WGS) entry which is preliminary data.</text>
</comment>
<keyword evidence="1" id="KW-1133">Transmembrane helix</keyword>
<organism evidence="2 3">
    <name type="scientific">Shewanella pneumatophori</name>
    <dbReference type="NCBI Taxonomy" id="314092"/>
    <lineage>
        <taxon>Bacteria</taxon>
        <taxon>Pseudomonadati</taxon>
        <taxon>Pseudomonadota</taxon>
        <taxon>Gammaproteobacteria</taxon>
        <taxon>Alteromonadales</taxon>
        <taxon>Shewanellaceae</taxon>
        <taxon>Shewanella</taxon>
    </lineage>
</organism>
<dbReference type="Proteomes" id="UP001139293">
    <property type="component" value="Unassembled WGS sequence"/>
</dbReference>
<dbReference type="EMBL" id="JAKILB010000006">
    <property type="protein sequence ID" value="MCL1139175.1"/>
    <property type="molecule type" value="Genomic_DNA"/>
</dbReference>
<dbReference type="AlphaFoldDB" id="A0A9X2CI28"/>
<evidence type="ECO:0000256" key="1">
    <source>
        <dbReference type="SAM" id="Phobius"/>
    </source>
</evidence>
<feature type="transmembrane region" description="Helical" evidence="1">
    <location>
        <begin position="6"/>
        <end position="26"/>
    </location>
</feature>
<keyword evidence="3" id="KW-1185">Reference proteome</keyword>
<proteinExistence type="predicted"/>
<keyword evidence="1" id="KW-0812">Transmembrane</keyword>